<proteinExistence type="predicted"/>
<accession>A0ABD6D7T6</accession>
<dbReference type="InterPro" id="IPR011008">
    <property type="entry name" value="Dimeric_a/b-barrel"/>
</dbReference>
<dbReference type="RefSeq" id="WP_256395329.1">
    <property type="nucleotide sequence ID" value="NZ_JANHDJ010000002.1"/>
</dbReference>
<sequence length="77" mass="8406">MVHAFVMVKTGVAASESLLGMVRDLSPVSEAHIVAGEYDLIVELSTDEVYEILRTTASEIQSLDGVLETKTYMSLED</sequence>
<organism evidence="2 3">
    <name type="scientific">Halohasta litorea</name>
    <dbReference type="NCBI Taxonomy" id="869891"/>
    <lineage>
        <taxon>Archaea</taxon>
        <taxon>Methanobacteriati</taxon>
        <taxon>Methanobacteriota</taxon>
        <taxon>Stenosarchaea group</taxon>
        <taxon>Halobacteria</taxon>
        <taxon>Halobacteriales</taxon>
        <taxon>Haloferacaceae</taxon>
        <taxon>Halohasta</taxon>
    </lineage>
</organism>
<dbReference type="InterPro" id="IPR019887">
    <property type="entry name" value="Tscrpt_reg_AsnC/Lrp_C"/>
</dbReference>
<evidence type="ECO:0000259" key="1">
    <source>
        <dbReference type="Pfam" id="PF01037"/>
    </source>
</evidence>
<name>A0ABD6D7T6_9EURY</name>
<reference evidence="2 3" key="1">
    <citation type="journal article" date="2019" name="Int. J. Syst. Evol. Microbiol.">
        <title>The Global Catalogue of Microorganisms (GCM) 10K type strain sequencing project: providing services to taxonomists for standard genome sequencing and annotation.</title>
        <authorList>
            <consortium name="The Broad Institute Genomics Platform"/>
            <consortium name="The Broad Institute Genome Sequencing Center for Infectious Disease"/>
            <person name="Wu L."/>
            <person name="Ma J."/>
        </authorList>
    </citation>
    <scope>NUCLEOTIDE SEQUENCE [LARGE SCALE GENOMIC DNA]</scope>
    <source>
        <strain evidence="2 3">CGMCC 1.10593</strain>
    </source>
</reference>
<comment type="caution">
    <text evidence="2">The sequence shown here is derived from an EMBL/GenBank/DDBJ whole genome shotgun (WGS) entry which is preliminary data.</text>
</comment>
<evidence type="ECO:0000313" key="2">
    <source>
        <dbReference type="EMBL" id="MFD1642300.1"/>
    </source>
</evidence>
<keyword evidence="3" id="KW-1185">Reference proteome</keyword>
<dbReference type="Pfam" id="PF01037">
    <property type="entry name" value="AsnC_trans_reg"/>
    <property type="match status" value="1"/>
</dbReference>
<evidence type="ECO:0000313" key="3">
    <source>
        <dbReference type="Proteomes" id="UP001597052"/>
    </source>
</evidence>
<dbReference type="Proteomes" id="UP001597052">
    <property type="component" value="Unassembled WGS sequence"/>
</dbReference>
<protein>
    <submittedName>
        <fullName evidence="2">Lrp/AsnC ligand binding domain-containing protein</fullName>
    </submittedName>
</protein>
<gene>
    <name evidence="2" type="ORF">ACFSBW_10500</name>
</gene>
<dbReference type="Gene3D" id="3.30.70.920">
    <property type="match status" value="1"/>
</dbReference>
<dbReference type="EMBL" id="JBHUDM010000002">
    <property type="protein sequence ID" value="MFD1642300.1"/>
    <property type="molecule type" value="Genomic_DNA"/>
</dbReference>
<dbReference type="AlphaFoldDB" id="A0ABD6D7T6"/>
<feature type="domain" description="Transcription regulator AsnC/Lrp ligand binding" evidence="1">
    <location>
        <begin position="7"/>
        <end position="76"/>
    </location>
</feature>
<dbReference type="SUPFAM" id="SSF54909">
    <property type="entry name" value="Dimeric alpha+beta barrel"/>
    <property type="match status" value="1"/>
</dbReference>